<sequence>MTIAHALKQPVPFVAVALVAACALAFVAAISLFLMITGTTQSMLTGPPAAGTGASTAVHAPVSTP</sequence>
<comment type="caution">
    <text evidence="2">The sequence shown here is derived from an EMBL/GenBank/DDBJ whole genome shotgun (WGS) entry which is preliminary data.</text>
</comment>
<feature type="transmembrane region" description="Helical" evidence="1">
    <location>
        <begin position="12"/>
        <end position="36"/>
    </location>
</feature>
<organism evidence="2 3">
    <name type="scientific">Leucobacter iarius</name>
    <dbReference type="NCBI Taxonomy" id="333963"/>
    <lineage>
        <taxon>Bacteria</taxon>
        <taxon>Bacillati</taxon>
        <taxon>Actinomycetota</taxon>
        <taxon>Actinomycetes</taxon>
        <taxon>Micrococcales</taxon>
        <taxon>Microbacteriaceae</taxon>
        <taxon>Leucobacter</taxon>
    </lineage>
</organism>
<keyword evidence="1" id="KW-0472">Membrane</keyword>
<keyword evidence="3" id="KW-1185">Reference proteome</keyword>
<reference evidence="2 3" key="1">
    <citation type="journal article" date="2019" name="Int. J. Syst. Evol. Microbiol.">
        <title>The Global Catalogue of Microorganisms (GCM) 10K type strain sequencing project: providing services to taxonomists for standard genome sequencing and annotation.</title>
        <authorList>
            <consortium name="The Broad Institute Genomics Platform"/>
            <consortium name="The Broad Institute Genome Sequencing Center for Infectious Disease"/>
            <person name="Wu L."/>
            <person name="Ma J."/>
        </authorList>
    </citation>
    <scope>NUCLEOTIDE SEQUENCE [LARGE SCALE GENOMIC DNA]</scope>
    <source>
        <strain evidence="2 3">JCM 14736</strain>
    </source>
</reference>
<dbReference type="Proteomes" id="UP001500851">
    <property type="component" value="Unassembled WGS sequence"/>
</dbReference>
<evidence type="ECO:0000313" key="3">
    <source>
        <dbReference type="Proteomes" id="UP001500851"/>
    </source>
</evidence>
<evidence type="ECO:0000313" key="2">
    <source>
        <dbReference type="EMBL" id="GAA1786545.1"/>
    </source>
</evidence>
<name>A0ABN2LFN4_9MICO</name>
<gene>
    <name evidence="2" type="ORF">GCM10009768_14290</name>
</gene>
<protein>
    <submittedName>
        <fullName evidence="2">Uncharacterized protein</fullName>
    </submittedName>
</protein>
<accession>A0ABN2LFN4</accession>
<proteinExistence type="predicted"/>
<evidence type="ECO:0000256" key="1">
    <source>
        <dbReference type="SAM" id="Phobius"/>
    </source>
</evidence>
<dbReference type="EMBL" id="BAAAOB010000001">
    <property type="protein sequence ID" value="GAA1786545.1"/>
    <property type="molecule type" value="Genomic_DNA"/>
</dbReference>
<keyword evidence="1" id="KW-0812">Transmembrane</keyword>
<dbReference type="RefSeq" id="WP_344030976.1">
    <property type="nucleotide sequence ID" value="NZ_BAAAOB010000001.1"/>
</dbReference>
<keyword evidence="1" id="KW-1133">Transmembrane helix</keyword>